<feature type="binding site" evidence="6">
    <location>
        <position position="72"/>
    </location>
    <ligand>
        <name>Fe cation</name>
        <dbReference type="ChEBI" id="CHEBI:24875"/>
        <note>catalytic</note>
    </ligand>
</feature>
<dbReference type="Gene3D" id="2.60.120.10">
    <property type="entry name" value="Jelly Rolls"/>
    <property type="match status" value="1"/>
</dbReference>
<dbReference type="GO" id="GO:0008198">
    <property type="term" value="F:ferrous iron binding"/>
    <property type="evidence" value="ECO:0007669"/>
    <property type="project" value="TreeGrafter"/>
</dbReference>
<dbReference type="Pfam" id="PF05995">
    <property type="entry name" value="CDO_I"/>
    <property type="match status" value="1"/>
</dbReference>
<dbReference type="PANTHER" id="PTHR12918">
    <property type="entry name" value="CYSTEINE DIOXYGENASE"/>
    <property type="match status" value="1"/>
</dbReference>
<dbReference type="CDD" id="cd10548">
    <property type="entry name" value="cupin_CDO"/>
    <property type="match status" value="1"/>
</dbReference>
<keyword evidence="2 6" id="KW-0479">Metal-binding</keyword>
<dbReference type="GO" id="GO:0016702">
    <property type="term" value="F:oxidoreductase activity, acting on single donors with incorporation of molecular oxygen, incorporation of two atoms of oxygen"/>
    <property type="evidence" value="ECO:0007669"/>
    <property type="project" value="InterPro"/>
</dbReference>
<evidence type="ECO:0000256" key="3">
    <source>
        <dbReference type="ARBA" id="ARBA00022964"/>
    </source>
</evidence>
<organism evidence="7 8">
    <name type="scientific">Amycolatopsis marina</name>
    <dbReference type="NCBI Taxonomy" id="490629"/>
    <lineage>
        <taxon>Bacteria</taxon>
        <taxon>Bacillati</taxon>
        <taxon>Actinomycetota</taxon>
        <taxon>Actinomycetes</taxon>
        <taxon>Pseudonocardiales</taxon>
        <taxon>Pseudonocardiaceae</taxon>
        <taxon>Amycolatopsis</taxon>
    </lineage>
</organism>
<evidence type="ECO:0000256" key="6">
    <source>
        <dbReference type="PIRSR" id="PIRSR610300-51"/>
    </source>
</evidence>
<dbReference type="InterPro" id="IPR010300">
    <property type="entry name" value="CDO_1"/>
</dbReference>
<dbReference type="Proteomes" id="UP000243799">
    <property type="component" value="Unassembled WGS sequence"/>
</dbReference>
<dbReference type="OrthoDB" id="4217976at2"/>
<keyword evidence="8" id="KW-1185">Reference proteome</keyword>
<comment type="similarity">
    <text evidence="1">Belongs to the cysteine dioxygenase family.</text>
</comment>
<feature type="binding site" evidence="6">
    <location>
        <position position="74"/>
    </location>
    <ligand>
        <name>Fe cation</name>
        <dbReference type="ChEBI" id="CHEBI:24875"/>
        <note>catalytic</note>
    </ligand>
</feature>
<keyword evidence="3 7" id="KW-0223">Dioxygenase</keyword>
<dbReference type="STRING" id="490629.SAMN05216266_10542"/>
<evidence type="ECO:0000256" key="1">
    <source>
        <dbReference type="ARBA" id="ARBA00006622"/>
    </source>
</evidence>
<keyword evidence="4" id="KW-0560">Oxidoreductase</keyword>
<reference evidence="8" key="1">
    <citation type="submission" date="2016-10" db="EMBL/GenBank/DDBJ databases">
        <authorList>
            <person name="Varghese N."/>
            <person name="Submissions S."/>
        </authorList>
    </citation>
    <scope>NUCLEOTIDE SEQUENCE [LARGE SCALE GENOMIC DNA]</scope>
    <source>
        <strain evidence="8">CGMCC 4.3568</strain>
    </source>
</reference>
<accession>A0A1I0YFK2</accession>
<protein>
    <submittedName>
        <fullName evidence="7">Cysteine dioxygenase type I</fullName>
    </submittedName>
</protein>
<evidence type="ECO:0000313" key="7">
    <source>
        <dbReference type="EMBL" id="SFB12139.1"/>
    </source>
</evidence>
<dbReference type="InterPro" id="IPR011051">
    <property type="entry name" value="RmlC_Cupin_sf"/>
</dbReference>
<feature type="binding site" evidence="6">
    <location>
        <position position="122"/>
    </location>
    <ligand>
        <name>Fe cation</name>
        <dbReference type="ChEBI" id="CHEBI:24875"/>
        <note>catalytic</note>
    </ligand>
</feature>
<dbReference type="PANTHER" id="PTHR12918:SF1">
    <property type="entry name" value="CYSTEINE DIOXYGENASE TYPE 1"/>
    <property type="match status" value="1"/>
</dbReference>
<dbReference type="SUPFAM" id="SSF51182">
    <property type="entry name" value="RmlC-like cupins"/>
    <property type="match status" value="1"/>
</dbReference>
<dbReference type="InterPro" id="IPR014710">
    <property type="entry name" value="RmlC-like_jellyroll"/>
</dbReference>
<evidence type="ECO:0000256" key="4">
    <source>
        <dbReference type="ARBA" id="ARBA00023002"/>
    </source>
</evidence>
<proteinExistence type="inferred from homology"/>
<evidence type="ECO:0000256" key="5">
    <source>
        <dbReference type="ARBA" id="ARBA00023004"/>
    </source>
</evidence>
<keyword evidence="5 6" id="KW-0408">Iron</keyword>
<dbReference type="AlphaFoldDB" id="A0A1I0YFK2"/>
<name>A0A1I0YFK2_9PSEU</name>
<dbReference type="EMBL" id="FOKG01000005">
    <property type="protein sequence ID" value="SFB12139.1"/>
    <property type="molecule type" value="Genomic_DNA"/>
</dbReference>
<dbReference type="RefSeq" id="WP_091672242.1">
    <property type="nucleotide sequence ID" value="NZ_FOKG01000005.1"/>
</dbReference>
<evidence type="ECO:0000256" key="2">
    <source>
        <dbReference type="ARBA" id="ARBA00022723"/>
    </source>
</evidence>
<gene>
    <name evidence="7" type="ORF">SAMN05216266_10542</name>
</gene>
<sequence>MFAVPDNTVAVAENPVLRHPVRVALQFAADRDRWRHLLRYDPDHRFAALLSRSSEEEVWLMSWLPGQGTDLHDHGPSTGAFTVVTGELSESVARRATDGKVLRELHTISVGQSRVFGPGYVHEVSNRGTDPVVSVHVYRATRTVNYRGTALSAVSLVCL</sequence>
<evidence type="ECO:0000313" key="8">
    <source>
        <dbReference type="Proteomes" id="UP000243799"/>
    </source>
</evidence>